<dbReference type="Pfam" id="PF06978">
    <property type="entry name" value="POP1_N"/>
    <property type="match status" value="2"/>
</dbReference>
<evidence type="ECO:0000256" key="3">
    <source>
        <dbReference type="ARBA" id="ARBA00023242"/>
    </source>
</evidence>
<dbReference type="InterPro" id="IPR009723">
    <property type="entry name" value="Pop1_N"/>
</dbReference>
<dbReference type="GeneID" id="36515287"/>
<sequence length="604" mass="67566">MNRAQQILARNSDPAVVTGRLNVQDFVSARKAEIERLEASLGAAATQGKKRAFQTVPRRLRRRTASHNPERVPKRLRKRARMEASQDAAVAPRKKPDHGRLQHTPQPTDHTGIGTKASRPPGLRYAKRQKSVTWLPTHIWHTKRAHLETLWGYKVPVRPTLKFYRATHRISEELEAGMAWDTSYFATIIVEGDRGKLEQKVGKSFVNATKPIYTNGVKVWQGQLEEGPVLLYWQPACLVAHVHPELFETVWNLFDGFQRQDCRYSIGSIEVLGKRALSTLVASLRLHKSCDKSVETSWRSLALVGSVESLPRHSVLNLNICDPRGYVAHKQRPKGTVEKAVDTLTSWPSTTAQLFDAETRRASVCSQQSLEEINKQRVAGTTLTIADPAIPVTLIALDGGRIRMLLPWAWVNPVWMTLMHSQLSVGGMKQQEQIAFERGVCSFPRDYPLTPAGQAWAAADRKIRYDAYFRRPAAKRVSYTQEIGDAFTCDWSLLGDQALNVSPVVVRTVLRGAPQDGARIYALPPDDYQHWLRTANQETAPSSLPSTPGLEFLIGFVTSGNFNLQTGTGIGVGSCLQNKGWCLVRNVGQTLCRLAKLEPAKMYF</sequence>
<comment type="caution">
    <text evidence="8">The sequence shown here is derived from an EMBL/GenBank/DDBJ whole genome shotgun (WGS) entry which is preliminary data.</text>
</comment>
<dbReference type="GO" id="GO:0005655">
    <property type="term" value="C:nucleolar ribonuclease P complex"/>
    <property type="evidence" value="ECO:0007669"/>
    <property type="project" value="InterPro"/>
</dbReference>
<dbReference type="STRING" id="45607.A0A2T0FG01"/>
<dbReference type="GO" id="GO:0001682">
    <property type="term" value="P:tRNA 5'-leader removal"/>
    <property type="evidence" value="ECO:0007669"/>
    <property type="project" value="InterPro"/>
</dbReference>
<evidence type="ECO:0000259" key="6">
    <source>
        <dbReference type="Pfam" id="PF08170"/>
    </source>
</evidence>
<dbReference type="GO" id="GO:0000172">
    <property type="term" value="C:ribonuclease MRP complex"/>
    <property type="evidence" value="ECO:0007669"/>
    <property type="project" value="InterPro"/>
</dbReference>
<dbReference type="Proteomes" id="UP000238350">
    <property type="component" value="Unassembled WGS sequence"/>
</dbReference>
<keyword evidence="9" id="KW-1185">Reference proteome</keyword>
<evidence type="ECO:0000256" key="2">
    <source>
        <dbReference type="ARBA" id="ARBA00022694"/>
    </source>
</evidence>
<reference evidence="8 9" key="1">
    <citation type="submission" date="2017-04" db="EMBL/GenBank/DDBJ databases">
        <title>Genome sequencing of [Candida] sorbophila.</title>
        <authorList>
            <person name="Ahn J.O."/>
        </authorList>
    </citation>
    <scope>NUCLEOTIDE SEQUENCE [LARGE SCALE GENOMIC DNA]</scope>
    <source>
        <strain evidence="8 9">DS02</strain>
    </source>
</reference>
<dbReference type="PANTHER" id="PTHR22731">
    <property type="entry name" value="RIBONUCLEASES P/MRP PROTEIN SUBUNIT POP1"/>
    <property type="match status" value="1"/>
</dbReference>
<accession>A0A2T0FG01</accession>
<dbReference type="InterPro" id="IPR039182">
    <property type="entry name" value="Pop1"/>
</dbReference>
<dbReference type="Pfam" id="PF08170">
    <property type="entry name" value="POPLD"/>
    <property type="match status" value="1"/>
</dbReference>
<evidence type="ECO:0000259" key="5">
    <source>
        <dbReference type="Pfam" id="PF06978"/>
    </source>
</evidence>
<proteinExistence type="predicted"/>
<evidence type="ECO:0000313" key="8">
    <source>
        <dbReference type="EMBL" id="PRT53918.1"/>
    </source>
</evidence>
<dbReference type="OrthoDB" id="442863at2759"/>
<dbReference type="RefSeq" id="XP_024663864.1">
    <property type="nucleotide sequence ID" value="XM_024808096.1"/>
</dbReference>
<comment type="subcellular location">
    <subcellularLocation>
        <location evidence="1">Nucleus</location>
    </subcellularLocation>
</comment>
<evidence type="ECO:0000259" key="7">
    <source>
        <dbReference type="Pfam" id="PF22770"/>
    </source>
</evidence>
<organism evidence="8 9">
    <name type="scientific">Wickerhamiella sorbophila</name>
    <dbReference type="NCBI Taxonomy" id="45607"/>
    <lineage>
        <taxon>Eukaryota</taxon>
        <taxon>Fungi</taxon>
        <taxon>Dikarya</taxon>
        <taxon>Ascomycota</taxon>
        <taxon>Saccharomycotina</taxon>
        <taxon>Dipodascomycetes</taxon>
        <taxon>Dipodascales</taxon>
        <taxon>Trichomonascaceae</taxon>
        <taxon>Wickerhamiella</taxon>
    </lineage>
</organism>
<dbReference type="EMBL" id="NDIQ01000001">
    <property type="protein sequence ID" value="PRT53918.1"/>
    <property type="molecule type" value="Genomic_DNA"/>
</dbReference>
<feature type="domain" description="Pop1 N-terminal" evidence="5">
    <location>
        <begin position="26"/>
        <end position="95"/>
    </location>
</feature>
<evidence type="ECO:0000256" key="4">
    <source>
        <dbReference type="SAM" id="MobiDB-lite"/>
    </source>
</evidence>
<dbReference type="InterPro" id="IPR012590">
    <property type="entry name" value="POPLD_dom"/>
</dbReference>
<feature type="domain" description="POPLD" evidence="6">
    <location>
        <begin position="403"/>
        <end position="491"/>
    </location>
</feature>
<evidence type="ECO:0000313" key="9">
    <source>
        <dbReference type="Proteomes" id="UP000238350"/>
    </source>
</evidence>
<feature type="domain" description="Pop1 N-terminal" evidence="5">
    <location>
        <begin position="101"/>
        <end position="192"/>
    </location>
</feature>
<feature type="domain" description="POP1 C-terminal" evidence="7">
    <location>
        <begin position="553"/>
        <end position="598"/>
    </location>
</feature>
<gene>
    <name evidence="8" type="ORF">B9G98_01538</name>
</gene>
<keyword evidence="2" id="KW-0819">tRNA processing</keyword>
<dbReference type="AlphaFoldDB" id="A0A2T0FG01"/>
<name>A0A2T0FG01_9ASCO</name>
<feature type="region of interest" description="Disordered" evidence="4">
    <location>
        <begin position="60"/>
        <end position="121"/>
    </location>
</feature>
<dbReference type="Pfam" id="PF22770">
    <property type="entry name" value="POP1_C"/>
    <property type="match status" value="1"/>
</dbReference>
<keyword evidence="3" id="KW-0539">Nucleus</keyword>
<dbReference type="PANTHER" id="PTHR22731:SF3">
    <property type="entry name" value="RIBONUCLEASES P_MRP PROTEIN SUBUNIT POP1"/>
    <property type="match status" value="1"/>
</dbReference>
<protein>
    <submittedName>
        <fullName evidence="8">Ribonucleases P/MRP protein subunit pop1</fullName>
    </submittedName>
</protein>
<evidence type="ECO:0000256" key="1">
    <source>
        <dbReference type="ARBA" id="ARBA00004123"/>
    </source>
</evidence>
<dbReference type="InterPro" id="IPR055079">
    <property type="entry name" value="POP1_C"/>
</dbReference>